<keyword evidence="1" id="KW-0812">Transmembrane</keyword>
<comment type="caution">
    <text evidence="2">The sequence shown here is derived from an EMBL/GenBank/DDBJ whole genome shotgun (WGS) entry which is preliminary data.</text>
</comment>
<evidence type="ECO:0000313" key="2">
    <source>
        <dbReference type="EMBL" id="MDV5392693.1"/>
    </source>
</evidence>
<evidence type="ECO:0000256" key="1">
    <source>
        <dbReference type="SAM" id="Phobius"/>
    </source>
</evidence>
<sequence length="139" mass="15821">MLTKLATKNYSKIPKHLHPIVGGLLVLGILWLSLSLSVSAKNEIYSVEKNDFLMASTLVAQSEFVGHKSTIVLNEYSVTLWNWFCETNFESIFIGLSFFVLFSVIYFISAIFLRSYILNLEHCYSILLNWIKSIQASTS</sequence>
<feature type="transmembrane region" description="Helical" evidence="1">
    <location>
        <begin position="20"/>
        <end position="40"/>
    </location>
</feature>
<dbReference type="EMBL" id="JASGOQ010000001">
    <property type="protein sequence ID" value="MDV5392693.1"/>
    <property type="molecule type" value="Genomic_DNA"/>
</dbReference>
<feature type="transmembrane region" description="Helical" evidence="1">
    <location>
        <begin position="92"/>
        <end position="113"/>
    </location>
</feature>
<dbReference type="RefSeq" id="WP_047534356.1">
    <property type="nucleotide sequence ID" value="NZ_AP026732.1"/>
</dbReference>
<gene>
    <name evidence="2" type="ORF">QM089_21095</name>
</gene>
<accession>A0AAE4TQA0</accession>
<reference evidence="2" key="1">
    <citation type="submission" date="2023-05" db="EMBL/GenBank/DDBJ databases">
        <title>Colonisation of extended spectrum b-lactamase- and carbapenemase-producing bacteria on hospital surfaces from low- and middle-income countries.</title>
        <authorList>
            <person name="Nieto-Rosado M."/>
            <person name="Sands K."/>
            <person name="Iregbu K."/>
            <person name="Zahra R."/>
            <person name="Mazarati J.B."/>
            <person name="Mehtar S."/>
            <person name="Barnards-Group B."/>
            <person name="Walsh T.R."/>
        </authorList>
    </citation>
    <scope>NUCLEOTIDE SEQUENCE</scope>
    <source>
        <strain evidence="2">PP-E493</strain>
    </source>
</reference>
<organism evidence="2 3">
    <name type="scientific">Shewanella xiamenensis</name>
    <dbReference type="NCBI Taxonomy" id="332186"/>
    <lineage>
        <taxon>Bacteria</taxon>
        <taxon>Pseudomonadati</taxon>
        <taxon>Pseudomonadota</taxon>
        <taxon>Gammaproteobacteria</taxon>
        <taxon>Alteromonadales</taxon>
        <taxon>Shewanellaceae</taxon>
        <taxon>Shewanella</taxon>
    </lineage>
</organism>
<name>A0AAE4TQA0_9GAMM</name>
<dbReference type="Proteomes" id="UP001187859">
    <property type="component" value="Unassembled WGS sequence"/>
</dbReference>
<evidence type="ECO:0000313" key="3">
    <source>
        <dbReference type="Proteomes" id="UP001187859"/>
    </source>
</evidence>
<keyword evidence="1" id="KW-1133">Transmembrane helix</keyword>
<keyword evidence="1" id="KW-0472">Membrane</keyword>
<dbReference type="AlphaFoldDB" id="A0AAE4TQA0"/>
<proteinExistence type="predicted"/>
<protein>
    <submittedName>
        <fullName evidence="2">Uncharacterized protein</fullName>
    </submittedName>
</protein>